<evidence type="ECO:0000313" key="3">
    <source>
        <dbReference type="Proteomes" id="UP000487757"/>
    </source>
</evidence>
<dbReference type="InterPro" id="IPR012373">
    <property type="entry name" value="Ferrdict_sens_TM"/>
</dbReference>
<organism evidence="2 3">
    <name type="scientific">Pedobacter petrophilus</name>
    <dbReference type="NCBI Taxonomy" id="1908241"/>
    <lineage>
        <taxon>Bacteria</taxon>
        <taxon>Pseudomonadati</taxon>
        <taxon>Bacteroidota</taxon>
        <taxon>Sphingobacteriia</taxon>
        <taxon>Sphingobacteriales</taxon>
        <taxon>Sphingobacteriaceae</taxon>
        <taxon>Pedobacter</taxon>
    </lineage>
</organism>
<reference evidence="2 3" key="1">
    <citation type="submission" date="2019-11" db="EMBL/GenBank/DDBJ databases">
        <title>Pedobacter petrophilus genome.</title>
        <authorList>
            <person name="Feldbauer M.J."/>
            <person name="Newman J.D."/>
        </authorList>
    </citation>
    <scope>NUCLEOTIDE SEQUENCE [LARGE SCALE GENOMIC DNA]</scope>
    <source>
        <strain evidence="2 3">LMG 29686</strain>
    </source>
</reference>
<dbReference type="GO" id="GO:0016989">
    <property type="term" value="F:sigma factor antagonist activity"/>
    <property type="evidence" value="ECO:0007669"/>
    <property type="project" value="TreeGrafter"/>
</dbReference>
<dbReference type="PANTHER" id="PTHR30273:SF2">
    <property type="entry name" value="PROTEIN FECR"/>
    <property type="match status" value="1"/>
</dbReference>
<dbReference type="Proteomes" id="UP000487757">
    <property type="component" value="Unassembled WGS sequence"/>
</dbReference>
<dbReference type="EMBL" id="WKKH01000041">
    <property type="protein sequence ID" value="MRX78162.1"/>
    <property type="molecule type" value="Genomic_DNA"/>
</dbReference>
<keyword evidence="3" id="KW-1185">Reference proteome</keyword>
<comment type="caution">
    <text evidence="2">The sequence shown here is derived from an EMBL/GenBank/DDBJ whole genome shotgun (WGS) entry which is preliminary data.</text>
</comment>
<dbReference type="RefSeq" id="WP_154282572.1">
    <property type="nucleotide sequence ID" value="NZ_WKKH01000041.1"/>
</dbReference>
<feature type="domain" description="FecR protein" evidence="1">
    <location>
        <begin position="82"/>
        <end position="176"/>
    </location>
</feature>
<sequence length="293" mass="32516">LLFSSNNSGGQFKIGERGSNLLVYAPQRAVLTFSNGTEINPDTLTPNKNVVISENLLINKKAAGIVELKTIGKGLKPVINGTIQTFQATKYTLVLTDGTKVYLNANSQLTFPEIFSKTDRVVNLKGEGYFEVTKTSKHTKFFVKTNEQVVKVLGTKFNIKSYNKTSVQTILLEGSVSISPADKFFHSVIIKPNQQAILKNNGVQISKIEASKALAWKDGFFVFNGDNTLDMLSEIARWYSLELDTVNAGHLKEYYGKIPSNVNLGQLIELLNYSGVHVKVYKDDLGKRKLFIL</sequence>
<dbReference type="Gene3D" id="3.55.50.30">
    <property type="match status" value="1"/>
</dbReference>
<evidence type="ECO:0000313" key="2">
    <source>
        <dbReference type="EMBL" id="MRX78162.1"/>
    </source>
</evidence>
<dbReference type="PANTHER" id="PTHR30273">
    <property type="entry name" value="PERIPLASMIC SIGNAL SENSOR AND SIGMA FACTOR ACTIVATOR FECR-RELATED"/>
    <property type="match status" value="1"/>
</dbReference>
<dbReference type="Pfam" id="PF04773">
    <property type="entry name" value="FecR"/>
    <property type="match status" value="1"/>
</dbReference>
<accession>A0A7K0G3E7</accession>
<gene>
    <name evidence="2" type="ORF">GJU39_18950</name>
</gene>
<dbReference type="Gene3D" id="2.60.120.1440">
    <property type="match status" value="1"/>
</dbReference>
<dbReference type="AlphaFoldDB" id="A0A7K0G3E7"/>
<dbReference type="OrthoDB" id="698378at2"/>
<protein>
    <submittedName>
        <fullName evidence="2">DUF4974 domain-containing protein</fullName>
    </submittedName>
</protein>
<evidence type="ECO:0000259" key="1">
    <source>
        <dbReference type="Pfam" id="PF04773"/>
    </source>
</evidence>
<feature type="non-terminal residue" evidence="2">
    <location>
        <position position="1"/>
    </location>
</feature>
<name>A0A7K0G3E7_9SPHI</name>
<dbReference type="InterPro" id="IPR006860">
    <property type="entry name" value="FecR"/>
</dbReference>
<proteinExistence type="predicted"/>